<dbReference type="EMBL" id="CALTRL010005721">
    <property type="protein sequence ID" value="CAH7685417.1"/>
    <property type="molecule type" value="Genomic_DNA"/>
</dbReference>
<evidence type="ECO:0000313" key="4">
    <source>
        <dbReference type="Proteomes" id="UP001153365"/>
    </source>
</evidence>
<evidence type="ECO:0000313" key="3">
    <source>
        <dbReference type="EMBL" id="CAH7685417.1"/>
    </source>
</evidence>
<feature type="compositionally biased region" description="Low complexity" evidence="2">
    <location>
        <begin position="303"/>
        <end position="319"/>
    </location>
</feature>
<feature type="compositionally biased region" description="Low complexity" evidence="2">
    <location>
        <begin position="339"/>
        <end position="355"/>
    </location>
</feature>
<evidence type="ECO:0000256" key="2">
    <source>
        <dbReference type="SAM" id="MobiDB-lite"/>
    </source>
</evidence>
<feature type="compositionally biased region" description="Polar residues" evidence="2">
    <location>
        <begin position="366"/>
        <end position="377"/>
    </location>
</feature>
<feature type="compositionally biased region" description="Polar residues" evidence="2">
    <location>
        <begin position="406"/>
        <end position="417"/>
    </location>
</feature>
<accession>A0AAV0BH54</accession>
<feature type="region of interest" description="Disordered" evidence="2">
    <location>
        <begin position="339"/>
        <end position="417"/>
    </location>
</feature>
<keyword evidence="4" id="KW-1185">Reference proteome</keyword>
<reference evidence="3" key="1">
    <citation type="submission" date="2022-06" db="EMBL/GenBank/DDBJ databases">
        <authorList>
            <consortium name="SYNGENTA / RWTH Aachen University"/>
        </authorList>
    </citation>
    <scope>NUCLEOTIDE SEQUENCE</scope>
</reference>
<gene>
    <name evidence="3" type="ORF">PPACK8108_LOCUS19935</name>
</gene>
<feature type="region of interest" description="Disordered" evidence="2">
    <location>
        <begin position="280"/>
        <end position="326"/>
    </location>
</feature>
<feature type="compositionally biased region" description="Polar residues" evidence="2">
    <location>
        <begin position="389"/>
        <end position="399"/>
    </location>
</feature>
<sequence>MSQDLAPEKQTNCQNQSVEPVFTTKEFVRSNSFTISDSIQKLDSESQSKINELEDAIRVLRSILTSVLDINAQHLERLHLEEDQELKISKRFQDQIDLLKQSLEEWKKRYESKDVELTGRSAMYMESLNEVEVLKNEIKDLRKQLREDFIRPDQQIFKTFSDKFKAERSQLSADLGLARKTIERIQRDNESIRKRLDEYDRLTVERSKVVDDQRNDVEQIEALMAKLNSLKRKIMMKAYPTTLNFSSPTAYQDVETNTGESSSQLLLPQNQNLIESQDQTIETSSGTQLLLPKNRSSQEEELSNPSSSSNPDSNLSLPSDQSASQARILGNKSSSTLITQSLSDQSSSSSSSSIDLPHQKKRSQPKHYSTSDQALTDSSKRSKLKHQSNHVTYSDQTQDILPMTQFDDNQFNLSDKE</sequence>
<keyword evidence="1" id="KW-0175">Coiled coil</keyword>
<name>A0AAV0BH54_PHAPC</name>
<evidence type="ECO:0000256" key="1">
    <source>
        <dbReference type="SAM" id="Coils"/>
    </source>
</evidence>
<organism evidence="3 4">
    <name type="scientific">Phakopsora pachyrhizi</name>
    <name type="common">Asian soybean rust disease fungus</name>
    <dbReference type="NCBI Taxonomy" id="170000"/>
    <lineage>
        <taxon>Eukaryota</taxon>
        <taxon>Fungi</taxon>
        <taxon>Dikarya</taxon>
        <taxon>Basidiomycota</taxon>
        <taxon>Pucciniomycotina</taxon>
        <taxon>Pucciniomycetes</taxon>
        <taxon>Pucciniales</taxon>
        <taxon>Phakopsoraceae</taxon>
        <taxon>Phakopsora</taxon>
    </lineage>
</organism>
<protein>
    <submittedName>
        <fullName evidence="3">Expressed protein</fullName>
    </submittedName>
</protein>
<proteinExistence type="predicted"/>
<feature type="coiled-coil region" evidence="1">
    <location>
        <begin position="182"/>
        <end position="233"/>
    </location>
</feature>
<feature type="coiled-coil region" evidence="1">
    <location>
        <begin position="89"/>
        <end position="151"/>
    </location>
</feature>
<dbReference type="Proteomes" id="UP001153365">
    <property type="component" value="Unassembled WGS sequence"/>
</dbReference>
<dbReference type="AlphaFoldDB" id="A0AAV0BH54"/>
<comment type="caution">
    <text evidence="3">The sequence shown here is derived from an EMBL/GenBank/DDBJ whole genome shotgun (WGS) entry which is preliminary data.</text>
</comment>